<evidence type="ECO:0000313" key="1">
    <source>
        <dbReference type="EMBL" id="KKL88580.1"/>
    </source>
</evidence>
<dbReference type="EMBL" id="LAZR01020525">
    <property type="protein sequence ID" value="KKL88580.1"/>
    <property type="molecule type" value="Genomic_DNA"/>
</dbReference>
<feature type="non-terminal residue" evidence="1">
    <location>
        <position position="502"/>
    </location>
</feature>
<dbReference type="AlphaFoldDB" id="A0A0F9I421"/>
<organism evidence="1">
    <name type="scientific">marine sediment metagenome</name>
    <dbReference type="NCBI Taxonomy" id="412755"/>
    <lineage>
        <taxon>unclassified sequences</taxon>
        <taxon>metagenomes</taxon>
        <taxon>ecological metagenomes</taxon>
    </lineage>
</organism>
<sequence length="502" mass="54034">MGRSSYPGQIDSDLELPRIDNNITEISGDVINSLRDAIFSIEEAIGVNPQGNLADFVARINRVIDHNGNLKTSALTGKGLMTLPIADIHIASNAAIKESKLDLDYATATLNARYVSNLADINTNRSALNALTLRTGEHFGGIGDRHDGYDIDLQNSIRSSDDLETAINILNNDFTNHEGALLTAHTASSISVSGEFDNFSATNVQDALIGLDNFGTGEVKRHQDLLHTNAVGLNKGGEQGEQGNLKETVLASTIFQTDISKATNILQVMRPNTARVTSKDIDLRSLTISASNMFRIYADGVGRSALDVDLTSIIPVDDIDTVVDTINIATRGSNYPVSAYNTGGKLTIAHNILGESFTIQIQNVTNSAATALGFGDVTSTTFIWSEDNHAGYVGGYRIKDLKTLIRVHHTNSSASSVIAPGLGDLSNYDLSIGNEGRVLCNITNHSTTPGDNGTHYIISFPSSESFTLNSTIQSGEFDWYQIFAHRRGDEVAGLEWEGQDKA</sequence>
<accession>A0A0F9I421</accession>
<comment type="caution">
    <text evidence="1">The sequence shown here is derived from an EMBL/GenBank/DDBJ whole genome shotgun (WGS) entry which is preliminary data.</text>
</comment>
<proteinExistence type="predicted"/>
<gene>
    <name evidence="1" type="ORF">LCGC14_1923270</name>
</gene>
<protein>
    <submittedName>
        <fullName evidence="1">Uncharacterized protein</fullName>
    </submittedName>
</protein>
<name>A0A0F9I421_9ZZZZ</name>
<reference evidence="1" key="1">
    <citation type="journal article" date="2015" name="Nature">
        <title>Complex archaea that bridge the gap between prokaryotes and eukaryotes.</title>
        <authorList>
            <person name="Spang A."/>
            <person name="Saw J.H."/>
            <person name="Jorgensen S.L."/>
            <person name="Zaremba-Niedzwiedzka K."/>
            <person name="Martijn J."/>
            <person name="Lind A.E."/>
            <person name="van Eijk R."/>
            <person name="Schleper C."/>
            <person name="Guy L."/>
            <person name="Ettema T.J."/>
        </authorList>
    </citation>
    <scope>NUCLEOTIDE SEQUENCE</scope>
</reference>